<dbReference type="EC" id="3.1.26.-" evidence="6"/>
<dbReference type="PANTHER" id="PTHR34276:SF1">
    <property type="entry name" value="MINI-RIBONUCLEASE 3"/>
    <property type="match status" value="1"/>
</dbReference>
<dbReference type="GO" id="GO:0004525">
    <property type="term" value="F:ribonuclease III activity"/>
    <property type="evidence" value="ECO:0007669"/>
    <property type="project" value="InterPro"/>
</dbReference>
<dbReference type="Gene3D" id="1.10.1520.10">
    <property type="entry name" value="Ribonuclease III domain"/>
    <property type="match status" value="1"/>
</dbReference>
<evidence type="ECO:0000256" key="6">
    <source>
        <dbReference type="HAMAP-Rule" id="MF_01468"/>
    </source>
</evidence>
<keyword evidence="6" id="KW-0963">Cytoplasm</keyword>
<name>A0A7W8HBJ1_9FIRM</name>
<accession>A0A7W8HBJ1</accession>
<dbReference type="AlphaFoldDB" id="A0A7W8HBJ1"/>
<keyword evidence="4 6" id="KW-0255">Endonuclease</keyword>
<dbReference type="SMART" id="SM00535">
    <property type="entry name" value="RIBOc"/>
    <property type="match status" value="1"/>
</dbReference>
<dbReference type="InterPro" id="IPR036389">
    <property type="entry name" value="RNase_III_sf"/>
</dbReference>
<comment type="caution">
    <text evidence="8">The sequence shown here is derived from an EMBL/GenBank/DDBJ whole genome shotgun (WGS) entry which is preliminary data.</text>
</comment>
<keyword evidence="6" id="KW-0694">RNA-binding</keyword>
<organism evidence="8 9">
    <name type="scientific">Catenibacillus scindens</name>
    <dbReference type="NCBI Taxonomy" id="673271"/>
    <lineage>
        <taxon>Bacteria</taxon>
        <taxon>Bacillati</taxon>
        <taxon>Bacillota</taxon>
        <taxon>Clostridia</taxon>
        <taxon>Lachnospirales</taxon>
        <taxon>Lachnospiraceae</taxon>
        <taxon>Catenibacillus</taxon>
    </lineage>
</organism>
<dbReference type="SUPFAM" id="SSF69065">
    <property type="entry name" value="RNase III domain-like"/>
    <property type="match status" value="1"/>
</dbReference>
<keyword evidence="1 6" id="KW-0690">Ribosome biogenesis</keyword>
<gene>
    <name evidence="6" type="primary">mrnC</name>
    <name evidence="8" type="ORF">HNP82_002495</name>
</gene>
<dbReference type="InterPro" id="IPR008226">
    <property type="entry name" value="Mini3_fam"/>
</dbReference>
<comment type="subcellular location">
    <subcellularLocation>
        <location evidence="6">Cytoplasm</location>
    </subcellularLocation>
</comment>
<dbReference type="InterPro" id="IPR000999">
    <property type="entry name" value="RNase_III_dom"/>
</dbReference>
<keyword evidence="5 6" id="KW-0378">Hydrolase</keyword>
<evidence type="ECO:0000256" key="2">
    <source>
        <dbReference type="ARBA" id="ARBA00022552"/>
    </source>
</evidence>
<sequence>MEESVIMESLEENMITESEKNICEKKADEKPMMALDEHFRAMFGLKVPDVRAFSPLTLAYLGDAVFEIIVRTIVVEHSNAPVNKLHKRSSALVKASSQAEMVKVLEPLLTQEEEAVYKRGRNAKSYTMAKNATMTDYRMATGFEALLGYLYLKQDLNRIIELVHYGLNERIQL</sequence>
<keyword evidence="2 6" id="KW-0698">rRNA processing</keyword>
<keyword evidence="3 6" id="KW-0540">Nuclease</keyword>
<reference evidence="8 9" key="1">
    <citation type="submission" date="2020-08" db="EMBL/GenBank/DDBJ databases">
        <title>Genomic Encyclopedia of Type Strains, Phase IV (KMG-IV): sequencing the most valuable type-strain genomes for metagenomic binning, comparative biology and taxonomic classification.</title>
        <authorList>
            <person name="Goeker M."/>
        </authorList>
    </citation>
    <scope>NUCLEOTIDE SEQUENCE [LARGE SCALE GENOMIC DNA]</scope>
    <source>
        <strain evidence="8 9">DSM 106146</strain>
    </source>
</reference>
<comment type="function">
    <text evidence="6">Involved in correct processing of both the 5' and 3' ends of 23S rRNA precursor. Processes 30S rRNA precursor transcript even in absence of ribonuclease 3 (Rnc); Rnc processes 30S rRNA into smaller rRNA precursors.</text>
</comment>
<dbReference type="GO" id="GO:0005737">
    <property type="term" value="C:cytoplasm"/>
    <property type="evidence" value="ECO:0007669"/>
    <property type="project" value="UniProtKB-SubCell"/>
</dbReference>
<evidence type="ECO:0000256" key="1">
    <source>
        <dbReference type="ARBA" id="ARBA00022517"/>
    </source>
</evidence>
<dbReference type="GO" id="GO:0019843">
    <property type="term" value="F:rRNA binding"/>
    <property type="evidence" value="ECO:0007669"/>
    <property type="project" value="UniProtKB-UniRule"/>
</dbReference>
<evidence type="ECO:0000256" key="3">
    <source>
        <dbReference type="ARBA" id="ARBA00022722"/>
    </source>
</evidence>
<comment type="subunit">
    <text evidence="6">Homodimer.</text>
</comment>
<dbReference type="CDD" id="cd00593">
    <property type="entry name" value="RIBOc"/>
    <property type="match status" value="1"/>
</dbReference>
<dbReference type="Pfam" id="PF00636">
    <property type="entry name" value="Ribonuclease_3"/>
    <property type="match status" value="1"/>
</dbReference>
<evidence type="ECO:0000256" key="4">
    <source>
        <dbReference type="ARBA" id="ARBA00022759"/>
    </source>
</evidence>
<protein>
    <recommendedName>
        <fullName evidence="6">Mini-ribonuclease 3</fullName>
        <shortName evidence="6">Mini-3</shortName>
        <shortName evidence="6">Mini-RNase 3</shortName>
        <ecNumber evidence="6">3.1.26.-</ecNumber>
    </recommendedName>
    <alternativeName>
        <fullName evidence="6">Mini-RNase III</fullName>
        <shortName evidence="6">Mini-III</shortName>
    </alternativeName>
</protein>
<dbReference type="Proteomes" id="UP000543642">
    <property type="component" value="Unassembled WGS sequence"/>
</dbReference>
<proteinExistence type="inferred from homology"/>
<evidence type="ECO:0000313" key="8">
    <source>
        <dbReference type="EMBL" id="MBB5265352.1"/>
    </source>
</evidence>
<evidence type="ECO:0000259" key="7">
    <source>
        <dbReference type="SMART" id="SM00535"/>
    </source>
</evidence>
<evidence type="ECO:0000256" key="5">
    <source>
        <dbReference type="ARBA" id="ARBA00022801"/>
    </source>
</evidence>
<comment type="cofactor">
    <cofactor evidence="6">
        <name>Mg(2+)</name>
        <dbReference type="ChEBI" id="CHEBI:18420"/>
    </cofactor>
</comment>
<dbReference type="EMBL" id="JACHFW010000010">
    <property type="protein sequence ID" value="MBB5265352.1"/>
    <property type="molecule type" value="Genomic_DNA"/>
</dbReference>
<comment type="similarity">
    <text evidence="6">Belongs to the MrnC RNase family.</text>
</comment>
<dbReference type="HAMAP" id="MF_01468">
    <property type="entry name" value="RNase_Mini_III"/>
    <property type="match status" value="1"/>
</dbReference>
<keyword evidence="9" id="KW-1185">Reference proteome</keyword>
<keyword evidence="6" id="KW-0460">Magnesium</keyword>
<keyword evidence="6" id="KW-0699">rRNA-binding</keyword>
<feature type="active site" evidence="6">
    <location>
        <position position="63"/>
    </location>
</feature>
<evidence type="ECO:0000313" key="9">
    <source>
        <dbReference type="Proteomes" id="UP000543642"/>
    </source>
</evidence>
<dbReference type="GO" id="GO:0006364">
    <property type="term" value="P:rRNA processing"/>
    <property type="evidence" value="ECO:0007669"/>
    <property type="project" value="UniProtKB-UniRule"/>
</dbReference>
<dbReference type="PANTHER" id="PTHR34276">
    <property type="entry name" value="MINI-RIBONUCLEASE 3"/>
    <property type="match status" value="1"/>
</dbReference>
<feature type="domain" description="RNase III" evidence="7">
    <location>
        <begin position="36"/>
        <end position="173"/>
    </location>
</feature>